<feature type="compositionally biased region" description="Basic residues" evidence="1">
    <location>
        <begin position="67"/>
        <end position="78"/>
    </location>
</feature>
<reference evidence="2 3" key="1">
    <citation type="journal article" date="2019" name="Int. J. Syst. Evol. Microbiol.">
        <title>The Global Catalogue of Microorganisms (GCM) 10K type strain sequencing project: providing services to taxonomists for standard genome sequencing and annotation.</title>
        <authorList>
            <consortium name="The Broad Institute Genomics Platform"/>
            <consortium name="The Broad Institute Genome Sequencing Center for Infectious Disease"/>
            <person name="Wu L."/>
            <person name="Ma J."/>
        </authorList>
    </citation>
    <scope>NUCLEOTIDE SEQUENCE [LARGE SCALE GENOMIC DNA]</scope>
    <source>
        <strain evidence="2 3">JCM 4505</strain>
    </source>
</reference>
<dbReference type="EMBL" id="BAAABV010000032">
    <property type="protein sequence ID" value="GAA0323103.1"/>
    <property type="molecule type" value="Genomic_DNA"/>
</dbReference>
<sequence length="78" mass="8449">MPTAANGRMVEDVRRTLPEKVLIMAKKARTGHHSHQDSEQAMAKNTAAEARAKAAGRDAQSLSAKTRGMHQKAQAKRG</sequence>
<protein>
    <submittedName>
        <fullName evidence="2">Uncharacterized protein</fullName>
    </submittedName>
</protein>
<comment type="caution">
    <text evidence="2">The sequence shown here is derived from an EMBL/GenBank/DDBJ whole genome shotgun (WGS) entry which is preliminary data.</text>
</comment>
<organism evidence="2 3">
    <name type="scientific">Streptomyces polychromogenes</name>
    <dbReference type="NCBI Taxonomy" id="67342"/>
    <lineage>
        <taxon>Bacteria</taxon>
        <taxon>Bacillati</taxon>
        <taxon>Actinomycetota</taxon>
        <taxon>Actinomycetes</taxon>
        <taxon>Kitasatosporales</taxon>
        <taxon>Streptomycetaceae</taxon>
        <taxon>Streptomyces</taxon>
    </lineage>
</organism>
<proteinExistence type="predicted"/>
<accession>A0ABN0W209</accession>
<keyword evidence="3" id="KW-1185">Reference proteome</keyword>
<evidence type="ECO:0000313" key="3">
    <source>
        <dbReference type="Proteomes" id="UP001501867"/>
    </source>
</evidence>
<name>A0ABN0W209_9ACTN</name>
<evidence type="ECO:0000313" key="2">
    <source>
        <dbReference type="EMBL" id="GAA0323103.1"/>
    </source>
</evidence>
<evidence type="ECO:0000256" key="1">
    <source>
        <dbReference type="SAM" id="MobiDB-lite"/>
    </source>
</evidence>
<feature type="region of interest" description="Disordered" evidence="1">
    <location>
        <begin position="27"/>
        <end position="78"/>
    </location>
</feature>
<dbReference type="Proteomes" id="UP001501867">
    <property type="component" value="Unassembled WGS sequence"/>
</dbReference>
<gene>
    <name evidence="2" type="ORF">GCM10010302_72800</name>
</gene>